<accession>A0A2Z5G450</accession>
<proteinExistence type="predicted"/>
<name>A0A2Z5G450_9BACT</name>
<dbReference type="AlphaFoldDB" id="A0A2Z5G450"/>
<organism evidence="1 2">
    <name type="scientific">Acidisarcina polymorpha</name>
    <dbReference type="NCBI Taxonomy" id="2211140"/>
    <lineage>
        <taxon>Bacteria</taxon>
        <taxon>Pseudomonadati</taxon>
        <taxon>Acidobacteriota</taxon>
        <taxon>Terriglobia</taxon>
        <taxon>Terriglobales</taxon>
        <taxon>Acidobacteriaceae</taxon>
        <taxon>Acidisarcina</taxon>
    </lineage>
</organism>
<protein>
    <submittedName>
        <fullName evidence="1">Uncharacterized protein</fullName>
    </submittedName>
</protein>
<evidence type="ECO:0000313" key="2">
    <source>
        <dbReference type="Proteomes" id="UP000253606"/>
    </source>
</evidence>
<evidence type="ECO:0000313" key="1">
    <source>
        <dbReference type="EMBL" id="AXC13800.1"/>
    </source>
</evidence>
<gene>
    <name evidence="1" type="ORF">ACPOL_4528</name>
</gene>
<dbReference type="KEGG" id="abas:ACPOL_4528"/>
<sequence>MTTSAFGAFVGCCAFFDLCLLGSSQILSEIPQSFLLSSTLRSSSAGVPDCSSNRAALAEHGRR</sequence>
<dbReference type="Proteomes" id="UP000253606">
    <property type="component" value="Chromosome"/>
</dbReference>
<keyword evidence="2" id="KW-1185">Reference proteome</keyword>
<reference evidence="1 2" key="1">
    <citation type="journal article" date="2018" name="Front. Microbiol.">
        <title>Hydrolytic Capabilities as a Key to Environmental Success: Chitinolytic and Cellulolytic Acidobacteria From Acidic Sub-arctic Soils and Boreal Peatlands.</title>
        <authorList>
            <person name="Belova S.E."/>
            <person name="Ravin N.V."/>
            <person name="Pankratov T.A."/>
            <person name="Rakitin A.L."/>
            <person name="Ivanova A.A."/>
            <person name="Beletsky A.V."/>
            <person name="Mardanov A.V."/>
            <person name="Sinninghe Damste J.S."/>
            <person name="Dedysh S.N."/>
        </authorList>
    </citation>
    <scope>NUCLEOTIDE SEQUENCE [LARGE SCALE GENOMIC DNA]</scope>
    <source>
        <strain evidence="1 2">SBC82</strain>
    </source>
</reference>
<dbReference type="EMBL" id="CP030840">
    <property type="protein sequence ID" value="AXC13800.1"/>
    <property type="molecule type" value="Genomic_DNA"/>
</dbReference>